<evidence type="ECO:0000256" key="2">
    <source>
        <dbReference type="ARBA" id="ARBA00023180"/>
    </source>
</evidence>
<dbReference type="OrthoDB" id="6656697at2759"/>
<dbReference type="EMBL" id="WJQU01000003">
    <property type="protein sequence ID" value="KAJ6640218.1"/>
    <property type="molecule type" value="Genomic_DNA"/>
</dbReference>
<evidence type="ECO:0000313" key="6">
    <source>
        <dbReference type="Proteomes" id="UP001151699"/>
    </source>
</evidence>
<dbReference type="InterPro" id="IPR043504">
    <property type="entry name" value="Peptidase_S1_PA_chymotrypsin"/>
</dbReference>
<keyword evidence="6" id="KW-1185">Reference proteome</keyword>
<dbReference type="PANTHER" id="PTHR24256">
    <property type="entry name" value="TRYPTASE-RELATED"/>
    <property type="match status" value="1"/>
</dbReference>
<dbReference type="Pfam" id="PF00089">
    <property type="entry name" value="Trypsin"/>
    <property type="match status" value="1"/>
</dbReference>
<feature type="domain" description="Peptidase S1" evidence="4">
    <location>
        <begin position="1"/>
        <end position="180"/>
    </location>
</feature>
<name>A0A9Q0S1T1_9DIPT</name>
<sequence>MKLVIGGPRRGATEPLPAQEYIVSRIFIHPNYNAANLKNDVAILRLSTAVPLGNSPAVGTGCLPAASFIGSRCFVSGWGRNDFTAGTYQTIQKQVDVPILQNTQCQSQLSATRLGSSFVFDPVSFICAGGEPGKDAWCTIGNRWFIAGLVAWGIGCGTTNVPGVYVNVASYVPWIQTTVAA</sequence>
<evidence type="ECO:0000313" key="5">
    <source>
        <dbReference type="EMBL" id="KAJ6640218.1"/>
    </source>
</evidence>
<dbReference type="SUPFAM" id="SSF50494">
    <property type="entry name" value="Trypsin-like serine proteases"/>
    <property type="match status" value="1"/>
</dbReference>
<dbReference type="Proteomes" id="UP001151699">
    <property type="component" value="Chromosome X"/>
</dbReference>
<dbReference type="InterPro" id="IPR009003">
    <property type="entry name" value="Peptidase_S1_PA"/>
</dbReference>
<dbReference type="InterPro" id="IPR001254">
    <property type="entry name" value="Trypsin_dom"/>
</dbReference>
<gene>
    <name evidence="5" type="ORF">Bhyg_12968</name>
</gene>
<dbReference type="Gene3D" id="2.40.10.10">
    <property type="entry name" value="Trypsin-like serine proteases"/>
    <property type="match status" value="1"/>
</dbReference>
<dbReference type="GO" id="GO:0004252">
    <property type="term" value="F:serine-type endopeptidase activity"/>
    <property type="evidence" value="ECO:0007669"/>
    <property type="project" value="InterPro"/>
</dbReference>
<reference evidence="5" key="1">
    <citation type="submission" date="2022-07" db="EMBL/GenBank/DDBJ databases">
        <authorList>
            <person name="Trinca V."/>
            <person name="Uliana J.V.C."/>
            <person name="Torres T.T."/>
            <person name="Ward R.J."/>
            <person name="Monesi N."/>
        </authorList>
    </citation>
    <scope>NUCLEOTIDE SEQUENCE</scope>
    <source>
        <strain evidence="5">HSMRA1968</strain>
        <tissue evidence="5">Whole embryos</tissue>
    </source>
</reference>
<evidence type="ECO:0000256" key="3">
    <source>
        <dbReference type="ARBA" id="ARBA00024195"/>
    </source>
</evidence>
<comment type="caution">
    <text evidence="5">The sequence shown here is derived from an EMBL/GenBank/DDBJ whole genome shotgun (WGS) entry which is preliminary data.</text>
</comment>
<protein>
    <submittedName>
        <fullName evidence="5">Phenoloxidase-activating factor 2</fullName>
    </submittedName>
</protein>
<keyword evidence="1" id="KW-1015">Disulfide bond</keyword>
<proteinExistence type="inferred from homology"/>
<accession>A0A9Q0S1T1</accession>
<evidence type="ECO:0000256" key="1">
    <source>
        <dbReference type="ARBA" id="ARBA00023157"/>
    </source>
</evidence>
<keyword evidence="2" id="KW-0325">Glycoprotein</keyword>
<dbReference type="SMART" id="SM00020">
    <property type="entry name" value="Tryp_SPc"/>
    <property type="match status" value="1"/>
</dbReference>
<dbReference type="PROSITE" id="PS50240">
    <property type="entry name" value="TRYPSIN_DOM"/>
    <property type="match status" value="1"/>
</dbReference>
<comment type="similarity">
    <text evidence="3">Belongs to the peptidase S1 family. CLIP subfamily.</text>
</comment>
<dbReference type="GO" id="GO:0006508">
    <property type="term" value="P:proteolysis"/>
    <property type="evidence" value="ECO:0007669"/>
    <property type="project" value="InterPro"/>
</dbReference>
<dbReference type="InterPro" id="IPR051487">
    <property type="entry name" value="Ser/Thr_Proteases_Immune/Dev"/>
</dbReference>
<dbReference type="AlphaFoldDB" id="A0A9Q0S1T1"/>
<organism evidence="5 6">
    <name type="scientific">Pseudolycoriella hygida</name>
    <dbReference type="NCBI Taxonomy" id="35572"/>
    <lineage>
        <taxon>Eukaryota</taxon>
        <taxon>Metazoa</taxon>
        <taxon>Ecdysozoa</taxon>
        <taxon>Arthropoda</taxon>
        <taxon>Hexapoda</taxon>
        <taxon>Insecta</taxon>
        <taxon>Pterygota</taxon>
        <taxon>Neoptera</taxon>
        <taxon>Endopterygota</taxon>
        <taxon>Diptera</taxon>
        <taxon>Nematocera</taxon>
        <taxon>Sciaroidea</taxon>
        <taxon>Sciaridae</taxon>
        <taxon>Pseudolycoriella</taxon>
    </lineage>
</organism>
<evidence type="ECO:0000259" key="4">
    <source>
        <dbReference type="PROSITE" id="PS50240"/>
    </source>
</evidence>
<dbReference type="CDD" id="cd00190">
    <property type="entry name" value="Tryp_SPc"/>
    <property type="match status" value="1"/>
</dbReference>